<feature type="non-terminal residue" evidence="2">
    <location>
        <position position="279"/>
    </location>
</feature>
<feature type="region of interest" description="Disordered" evidence="1">
    <location>
        <begin position="1"/>
        <end position="36"/>
    </location>
</feature>
<organism evidence="2 3">
    <name type="scientific">Catenaria anguillulae PL171</name>
    <dbReference type="NCBI Taxonomy" id="765915"/>
    <lineage>
        <taxon>Eukaryota</taxon>
        <taxon>Fungi</taxon>
        <taxon>Fungi incertae sedis</taxon>
        <taxon>Blastocladiomycota</taxon>
        <taxon>Blastocladiomycetes</taxon>
        <taxon>Blastocladiales</taxon>
        <taxon>Catenariaceae</taxon>
        <taxon>Catenaria</taxon>
    </lineage>
</organism>
<gene>
    <name evidence="2" type="ORF">BCR44DRAFT_1424709</name>
</gene>
<evidence type="ECO:0000313" key="2">
    <source>
        <dbReference type="EMBL" id="ORZ40253.1"/>
    </source>
</evidence>
<name>A0A1Y2I2R4_9FUNG</name>
<sequence>MHSIPRPLPTMTGTHAHLPSAPPACHRHRSLPPIDNLGHITQSESLNPKRTCVAPAQEYVKASAPVLEERVRKHAIHEIVPMVMREREVAEVRHTVLPIHQHIRPGRTYSERRLPEINEPEYRVGTSKTELGKNRALAERLSKGYMEELPTEHEYVYRKPRVEEVVRLLQRHVNRIHHERTYASIHEGVLESPRVIEQVDVQTGMSEDEWMALRQHAVWVAKPIGMPDELNPTSSPIPTAFDADRQYQRYLEQRRRLPSPTVTLDSRPARMALPAPWDR</sequence>
<dbReference type="Proteomes" id="UP000193411">
    <property type="component" value="Unassembled WGS sequence"/>
</dbReference>
<dbReference type="AlphaFoldDB" id="A0A1Y2I2R4"/>
<proteinExistence type="predicted"/>
<feature type="region of interest" description="Disordered" evidence="1">
    <location>
        <begin position="257"/>
        <end position="279"/>
    </location>
</feature>
<dbReference type="EMBL" id="MCFL01000003">
    <property type="protein sequence ID" value="ORZ40253.1"/>
    <property type="molecule type" value="Genomic_DNA"/>
</dbReference>
<protein>
    <submittedName>
        <fullName evidence="2">Uncharacterized protein</fullName>
    </submittedName>
</protein>
<comment type="caution">
    <text evidence="2">The sequence shown here is derived from an EMBL/GenBank/DDBJ whole genome shotgun (WGS) entry which is preliminary data.</text>
</comment>
<accession>A0A1Y2I2R4</accession>
<dbReference type="OrthoDB" id="5598522at2759"/>
<evidence type="ECO:0000313" key="3">
    <source>
        <dbReference type="Proteomes" id="UP000193411"/>
    </source>
</evidence>
<reference evidence="2 3" key="1">
    <citation type="submission" date="2016-07" db="EMBL/GenBank/DDBJ databases">
        <title>Pervasive Adenine N6-methylation of Active Genes in Fungi.</title>
        <authorList>
            <consortium name="DOE Joint Genome Institute"/>
            <person name="Mondo S.J."/>
            <person name="Dannebaum R.O."/>
            <person name="Kuo R.C."/>
            <person name="Labutti K."/>
            <person name="Haridas S."/>
            <person name="Kuo A."/>
            <person name="Salamov A."/>
            <person name="Ahrendt S.R."/>
            <person name="Lipzen A."/>
            <person name="Sullivan W."/>
            <person name="Andreopoulos W.B."/>
            <person name="Clum A."/>
            <person name="Lindquist E."/>
            <person name="Daum C."/>
            <person name="Ramamoorthy G.K."/>
            <person name="Gryganskyi A."/>
            <person name="Culley D."/>
            <person name="Magnuson J.K."/>
            <person name="James T.Y."/>
            <person name="O'Malley M.A."/>
            <person name="Stajich J.E."/>
            <person name="Spatafora J.W."/>
            <person name="Visel A."/>
            <person name="Grigoriev I.V."/>
        </authorList>
    </citation>
    <scope>NUCLEOTIDE SEQUENCE [LARGE SCALE GENOMIC DNA]</scope>
    <source>
        <strain evidence="2 3">PL171</strain>
    </source>
</reference>
<keyword evidence="3" id="KW-1185">Reference proteome</keyword>
<evidence type="ECO:0000256" key="1">
    <source>
        <dbReference type="SAM" id="MobiDB-lite"/>
    </source>
</evidence>